<dbReference type="GO" id="GO:0005525">
    <property type="term" value="F:GTP binding"/>
    <property type="evidence" value="ECO:0007669"/>
    <property type="project" value="UniProtKB-UniRule"/>
</dbReference>
<evidence type="ECO:0000256" key="7">
    <source>
        <dbReference type="ARBA" id="ARBA00023170"/>
    </source>
</evidence>
<dbReference type="GO" id="GO:0005886">
    <property type="term" value="C:plasma membrane"/>
    <property type="evidence" value="ECO:0007669"/>
    <property type="project" value="UniProtKB-SubCell"/>
</dbReference>
<keyword evidence="4 9" id="KW-0378">Hydrolase</keyword>
<comment type="catalytic activity">
    <reaction evidence="8 9">
        <text>GTP + H2O = GDP + phosphate + H(+)</text>
        <dbReference type="Rhea" id="RHEA:19669"/>
        <dbReference type="ChEBI" id="CHEBI:15377"/>
        <dbReference type="ChEBI" id="CHEBI:15378"/>
        <dbReference type="ChEBI" id="CHEBI:37565"/>
        <dbReference type="ChEBI" id="CHEBI:43474"/>
        <dbReference type="ChEBI" id="CHEBI:58189"/>
        <dbReference type="EC" id="3.6.5.4"/>
    </reaction>
</comment>
<dbReference type="InterPro" id="IPR000897">
    <property type="entry name" value="SRP54_GTPase_dom"/>
</dbReference>
<keyword evidence="3 9" id="KW-0547">Nucleotide-binding</keyword>
<name>A0A176K413_9BACT</name>
<dbReference type="InterPro" id="IPR027417">
    <property type="entry name" value="P-loop_NTPase"/>
</dbReference>
<dbReference type="Gene3D" id="3.40.50.300">
    <property type="entry name" value="P-loop containing nucleotide triphosphate hydrolases"/>
    <property type="match status" value="1"/>
</dbReference>
<dbReference type="SMART" id="SM00963">
    <property type="entry name" value="SRP54_N"/>
    <property type="match status" value="1"/>
</dbReference>
<evidence type="ECO:0000256" key="8">
    <source>
        <dbReference type="ARBA" id="ARBA00048027"/>
    </source>
</evidence>
<dbReference type="InterPro" id="IPR042101">
    <property type="entry name" value="SRP54_N_sf"/>
</dbReference>
<keyword evidence="11" id="KW-0131">Cell cycle</keyword>
<dbReference type="InterPro" id="IPR004390">
    <property type="entry name" value="SR_rcpt_FtsY"/>
</dbReference>
<dbReference type="PATRIC" id="fig|1453497.3.peg.554"/>
<dbReference type="OrthoDB" id="9804720at2"/>
<feature type="binding site" evidence="9">
    <location>
        <begin position="102"/>
        <end position="109"/>
    </location>
    <ligand>
        <name>GTP</name>
        <dbReference type="ChEBI" id="CHEBI:37565"/>
    </ligand>
</feature>
<dbReference type="AlphaFoldDB" id="A0A176K413"/>
<dbReference type="SUPFAM" id="SSF47364">
    <property type="entry name" value="Domain of the SRP/SRP receptor G-proteins"/>
    <property type="match status" value="1"/>
</dbReference>
<comment type="similarity">
    <text evidence="9">Belongs to the GTP-binding SRP family. FtsY subfamily.</text>
</comment>
<evidence type="ECO:0000256" key="1">
    <source>
        <dbReference type="ARBA" id="ARBA00022475"/>
    </source>
</evidence>
<keyword evidence="12" id="KW-1185">Reference proteome</keyword>
<reference evidence="11 12" key="1">
    <citation type="submission" date="2014-02" db="EMBL/GenBank/DDBJ databases">
        <title>Kosmotoga genome sequencing.</title>
        <authorList>
            <person name="Pollo S.M."/>
            <person name="Charchuk R."/>
            <person name="Nesbo C.L."/>
        </authorList>
    </citation>
    <scope>NUCLEOTIDE SEQUENCE [LARGE SCALE GENOMIC DNA]</scope>
    <source>
        <strain evidence="11 12">S304</strain>
    </source>
</reference>
<dbReference type="PANTHER" id="PTHR43134">
    <property type="entry name" value="SIGNAL RECOGNITION PARTICLE RECEPTOR SUBUNIT ALPHA"/>
    <property type="match status" value="1"/>
</dbReference>
<gene>
    <name evidence="9" type="primary">ftsY</name>
    <name evidence="11" type="ORF">AT15_02795</name>
</gene>
<evidence type="ECO:0000256" key="3">
    <source>
        <dbReference type="ARBA" id="ARBA00022741"/>
    </source>
</evidence>
<dbReference type="InterPro" id="IPR013822">
    <property type="entry name" value="Signal_recog_particl_SRP54_hlx"/>
</dbReference>
<dbReference type="STRING" id="1453497.AT15_02795"/>
<dbReference type="FunFam" id="1.20.120.140:FF:000002">
    <property type="entry name" value="Signal recognition particle receptor FtsY"/>
    <property type="match status" value="1"/>
</dbReference>
<dbReference type="InterPro" id="IPR036225">
    <property type="entry name" value="SRP/SRP_N"/>
</dbReference>
<dbReference type="GO" id="GO:0005047">
    <property type="term" value="F:signal recognition particle binding"/>
    <property type="evidence" value="ECO:0007669"/>
    <property type="project" value="TreeGrafter"/>
</dbReference>
<keyword evidence="6 9" id="KW-0472">Membrane</keyword>
<proteinExistence type="inferred from homology"/>
<dbReference type="SMART" id="SM00962">
    <property type="entry name" value="SRP54"/>
    <property type="match status" value="1"/>
</dbReference>
<dbReference type="NCBIfam" id="TIGR00064">
    <property type="entry name" value="ftsY"/>
    <property type="match status" value="1"/>
</dbReference>
<keyword evidence="1 9" id="KW-1003">Cell membrane</keyword>
<evidence type="ECO:0000256" key="4">
    <source>
        <dbReference type="ARBA" id="ARBA00022801"/>
    </source>
</evidence>
<dbReference type="GO" id="GO:0051301">
    <property type="term" value="P:cell division"/>
    <property type="evidence" value="ECO:0007669"/>
    <property type="project" value="UniProtKB-KW"/>
</dbReference>
<dbReference type="InterPro" id="IPR003593">
    <property type="entry name" value="AAA+_ATPase"/>
</dbReference>
<dbReference type="Pfam" id="PF00448">
    <property type="entry name" value="SRP54"/>
    <property type="match status" value="1"/>
</dbReference>
<keyword evidence="11" id="KW-0132">Cell division</keyword>
<dbReference type="EMBL" id="JFHK01000002">
    <property type="protein sequence ID" value="OAA31771.1"/>
    <property type="molecule type" value="Genomic_DNA"/>
</dbReference>
<evidence type="ECO:0000256" key="6">
    <source>
        <dbReference type="ARBA" id="ARBA00023136"/>
    </source>
</evidence>
<organism evidence="11 12">
    <name type="scientific">Kosmotoga arenicorallina S304</name>
    <dbReference type="NCBI Taxonomy" id="1453497"/>
    <lineage>
        <taxon>Bacteria</taxon>
        <taxon>Thermotogati</taxon>
        <taxon>Thermotogota</taxon>
        <taxon>Thermotogae</taxon>
        <taxon>Kosmotogales</taxon>
        <taxon>Kosmotogaceae</taxon>
        <taxon>Kosmotoga</taxon>
    </lineage>
</organism>
<evidence type="ECO:0000313" key="11">
    <source>
        <dbReference type="EMBL" id="OAA31771.1"/>
    </source>
</evidence>
<evidence type="ECO:0000256" key="2">
    <source>
        <dbReference type="ARBA" id="ARBA00022490"/>
    </source>
</evidence>
<sequence length="305" mass="33419">MGIFSRVKQGLRKTRESIFKRVKKLLNFEKLDDDTLEEIEELLITSDMGVETAGEVIEQLKEKVSNYENPTEALRDILTDLLKIERVEISPEERPLVISVVGVNGTGKTTTIGKLSKRFAEEGNKVVLAACDTFRAAAVDQLKIWSERIGVDFISQGQGADPAAVAFDAVSHAKSKSKDVVIIDTAGRLHTKHNLMEELKKIHRVVKKVIPEAPHEVLLVIDATTGQNGLVQAKKFMNAVNVTGIVLTKLDGTAKGGIVFAIVKELGIPVKYIGVGEGTDDLKPFDSCEFVEALLGTEELEENEV</sequence>
<dbReference type="GO" id="GO:0005737">
    <property type="term" value="C:cytoplasm"/>
    <property type="evidence" value="ECO:0007669"/>
    <property type="project" value="UniProtKB-SubCell"/>
</dbReference>
<comment type="function">
    <text evidence="9">Involved in targeting and insertion of nascent membrane proteins into the cytoplasmic membrane. Acts as a receptor for the complex formed by the signal recognition particle (SRP) and the ribosome-nascent chain (RNC).</text>
</comment>
<comment type="subcellular location">
    <subcellularLocation>
        <location evidence="9">Cell membrane</location>
        <topology evidence="9">Peripheral membrane protein</topology>
        <orientation evidence="9">Cytoplasmic side</orientation>
    </subcellularLocation>
    <subcellularLocation>
        <location evidence="9">Cytoplasm</location>
    </subcellularLocation>
</comment>
<keyword evidence="7 9" id="KW-0675">Receptor</keyword>
<dbReference type="EC" id="3.6.5.4" evidence="9"/>
<evidence type="ECO:0000259" key="10">
    <source>
        <dbReference type="PROSITE" id="PS00300"/>
    </source>
</evidence>
<dbReference type="GO" id="GO:0006614">
    <property type="term" value="P:SRP-dependent cotranslational protein targeting to membrane"/>
    <property type="evidence" value="ECO:0007669"/>
    <property type="project" value="InterPro"/>
</dbReference>
<dbReference type="Proteomes" id="UP000077339">
    <property type="component" value="Unassembled WGS sequence"/>
</dbReference>
<comment type="caution">
    <text evidence="11">The sequence shown here is derived from an EMBL/GenBank/DDBJ whole genome shotgun (WGS) entry which is preliminary data.</text>
</comment>
<dbReference type="Gene3D" id="1.20.120.140">
    <property type="entry name" value="Signal recognition particle SRP54, nucleotide-binding domain"/>
    <property type="match status" value="1"/>
</dbReference>
<dbReference type="FunFam" id="3.40.50.300:FF:000053">
    <property type="entry name" value="Signal recognition particle receptor FtsY"/>
    <property type="match status" value="1"/>
</dbReference>
<accession>A0A176K413</accession>
<evidence type="ECO:0000313" key="12">
    <source>
        <dbReference type="Proteomes" id="UP000077339"/>
    </source>
</evidence>
<dbReference type="PROSITE" id="PS00300">
    <property type="entry name" value="SRP54"/>
    <property type="match status" value="1"/>
</dbReference>
<dbReference type="GO" id="GO:0003924">
    <property type="term" value="F:GTPase activity"/>
    <property type="evidence" value="ECO:0007669"/>
    <property type="project" value="UniProtKB-UniRule"/>
</dbReference>
<feature type="binding site" evidence="9">
    <location>
        <begin position="248"/>
        <end position="251"/>
    </location>
    <ligand>
        <name>GTP</name>
        <dbReference type="ChEBI" id="CHEBI:37565"/>
    </ligand>
</feature>
<dbReference type="PANTHER" id="PTHR43134:SF1">
    <property type="entry name" value="SIGNAL RECOGNITION PARTICLE RECEPTOR SUBUNIT ALPHA"/>
    <property type="match status" value="1"/>
</dbReference>
<comment type="subunit">
    <text evidence="9">Part of the signal recognition particle protein translocation system, which is composed of SRP and FtsY.</text>
</comment>
<keyword evidence="2 9" id="KW-0963">Cytoplasm</keyword>
<dbReference type="SUPFAM" id="SSF52540">
    <property type="entry name" value="P-loop containing nucleoside triphosphate hydrolases"/>
    <property type="match status" value="1"/>
</dbReference>
<feature type="binding site" evidence="9">
    <location>
        <begin position="184"/>
        <end position="188"/>
    </location>
    <ligand>
        <name>GTP</name>
        <dbReference type="ChEBI" id="CHEBI:37565"/>
    </ligand>
</feature>
<dbReference type="CDD" id="cd17874">
    <property type="entry name" value="FtsY"/>
    <property type="match status" value="1"/>
</dbReference>
<protein>
    <recommendedName>
        <fullName evidence="9">Signal recognition particle receptor FtsY</fullName>
        <shortName evidence="9">SRP receptor</shortName>
        <ecNumber evidence="9">3.6.5.4</ecNumber>
    </recommendedName>
</protein>
<dbReference type="SMART" id="SM00382">
    <property type="entry name" value="AAA"/>
    <property type="match status" value="1"/>
</dbReference>
<dbReference type="HAMAP" id="MF_00920">
    <property type="entry name" value="FtsY"/>
    <property type="match status" value="1"/>
</dbReference>
<keyword evidence="5 9" id="KW-0342">GTP-binding</keyword>
<evidence type="ECO:0000256" key="9">
    <source>
        <dbReference type="HAMAP-Rule" id="MF_00920"/>
    </source>
</evidence>
<dbReference type="Pfam" id="PF02881">
    <property type="entry name" value="SRP54_N"/>
    <property type="match status" value="1"/>
</dbReference>
<feature type="domain" description="SRP54-type proteins GTP-binding" evidence="10">
    <location>
        <begin position="269"/>
        <end position="282"/>
    </location>
</feature>
<dbReference type="RefSeq" id="WP_068345362.1">
    <property type="nucleotide sequence ID" value="NZ_JFHK01000002.1"/>
</dbReference>
<evidence type="ECO:0000256" key="5">
    <source>
        <dbReference type="ARBA" id="ARBA00023134"/>
    </source>
</evidence>